<dbReference type="AlphaFoldDB" id="A0A9X2ECM6"/>
<dbReference type="PANTHER" id="PTHR34853:SF1">
    <property type="entry name" value="LIPASE 5"/>
    <property type="match status" value="1"/>
</dbReference>
<dbReference type="EMBL" id="JAMRXG010000020">
    <property type="protein sequence ID" value="MCM6778292.1"/>
    <property type="molecule type" value="Genomic_DNA"/>
</dbReference>
<evidence type="ECO:0000313" key="1">
    <source>
        <dbReference type="EMBL" id="MCM6778292.1"/>
    </source>
</evidence>
<dbReference type="Pfam" id="PF03583">
    <property type="entry name" value="LIP"/>
    <property type="match status" value="1"/>
</dbReference>
<dbReference type="GO" id="GO:0016042">
    <property type="term" value="P:lipid catabolic process"/>
    <property type="evidence" value="ECO:0007669"/>
    <property type="project" value="InterPro"/>
</dbReference>
<dbReference type="RefSeq" id="WP_251917768.1">
    <property type="nucleotide sequence ID" value="NZ_JAMRXG010000020.1"/>
</dbReference>
<dbReference type="Gene3D" id="3.40.50.1820">
    <property type="entry name" value="alpha/beta hydrolase"/>
    <property type="match status" value="2"/>
</dbReference>
<dbReference type="SUPFAM" id="SSF53474">
    <property type="entry name" value="alpha/beta-Hydrolases"/>
    <property type="match status" value="1"/>
</dbReference>
<name>A0A9X2ECM6_9NOCA</name>
<proteinExistence type="predicted"/>
<dbReference type="Proteomes" id="UP001139157">
    <property type="component" value="Unassembled WGS sequence"/>
</dbReference>
<protein>
    <submittedName>
        <fullName evidence="1">Lipase family protein</fullName>
    </submittedName>
</protein>
<comment type="caution">
    <text evidence="1">The sequence shown here is derived from an EMBL/GenBank/DDBJ whole genome shotgun (WGS) entry which is preliminary data.</text>
</comment>
<accession>A0A9X2ECM6</accession>
<organism evidence="1 2">
    <name type="scientific">Nocardia pulmonis</name>
    <dbReference type="NCBI Taxonomy" id="2951408"/>
    <lineage>
        <taxon>Bacteria</taxon>
        <taxon>Bacillati</taxon>
        <taxon>Actinomycetota</taxon>
        <taxon>Actinomycetes</taxon>
        <taxon>Mycobacteriales</taxon>
        <taxon>Nocardiaceae</taxon>
        <taxon>Nocardia</taxon>
    </lineage>
</organism>
<dbReference type="InterPro" id="IPR029058">
    <property type="entry name" value="AB_hydrolase_fold"/>
</dbReference>
<dbReference type="InterPro" id="IPR005152">
    <property type="entry name" value="Lipase_secreted"/>
</dbReference>
<sequence length="417" mass="43590">MAHHKMLGGLVVVLSALAVGFLPAIRMAHADPSAFGDVAVVPVSATPGELLRAEPITAVLDPVTRAPLDVRAWRMLYVSTDSRGRRVPVSGTLVLPNAPWPGPGARPLVDFGSSAQGLGRECATSINLQNGIAYETPVLAPFVARGWAVAITDWIGLGAPGEHTYVNRNDMTTTFVDAARAALRVPGTDLAANAPVGFVGSSMGGNAVAGAAERPDYWAGLNVVGGVAAQPITDVLATFDRFQMYDLLGYDTVYQIDGFIAAHPESAAALRGIFNDRGRQILDEARQQCQAESYLRYVSVPSGSVTADGRPLKEYLHQEPLASLFAAQNLGTAPPSFPTEIWQSAADDAIPAQQGRDLAASWCARGGTVAYQEVPGPQVLPGALVAHALSTVAGWDAGIGYLADRFAGRPAPSTCGG</sequence>
<reference evidence="1" key="1">
    <citation type="submission" date="2022-06" db="EMBL/GenBank/DDBJ databases">
        <title>Novel species in genus nocardia.</title>
        <authorList>
            <person name="Li F."/>
        </authorList>
    </citation>
    <scope>NUCLEOTIDE SEQUENCE</scope>
    <source>
        <strain evidence="1">CDC141</strain>
    </source>
</reference>
<dbReference type="PIRSF" id="PIRSF029171">
    <property type="entry name" value="Esterase_LipA"/>
    <property type="match status" value="1"/>
</dbReference>
<dbReference type="PANTHER" id="PTHR34853">
    <property type="match status" value="1"/>
</dbReference>
<gene>
    <name evidence="1" type="ORF">NDR86_32875</name>
</gene>
<keyword evidence="2" id="KW-1185">Reference proteome</keyword>
<evidence type="ECO:0000313" key="2">
    <source>
        <dbReference type="Proteomes" id="UP001139157"/>
    </source>
</evidence>
<dbReference type="GO" id="GO:0004806">
    <property type="term" value="F:triacylglycerol lipase activity"/>
    <property type="evidence" value="ECO:0007669"/>
    <property type="project" value="InterPro"/>
</dbReference>